<protein>
    <submittedName>
        <fullName evidence="2">UDP-glycosyltransferase 90A1-like</fullName>
    </submittedName>
</protein>
<keyword evidence="2" id="KW-0808">Transferase</keyword>
<dbReference type="PANTHER" id="PTHR48047">
    <property type="entry name" value="GLYCOSYLTRANSFERASE"/>
    <property type="match status" value="1"/>
</dbReference>
<dbReference type="Gene3D" id="3.40.50.2000">
    <property type="entry name" value="Glycogen Phosphorylase B"/>
    <property type="match status" value="1"/>
</dbReference>
<sequence length="142" mass="16016">MQLARMLLSRNATVTVFTTPANHPYISTSLSDTPTTIISILFPEISGVPFGVESIDKLPSMSLFLPFVTSTKLMKSDFEQAVQSIKKPVTFMVTDGFFGWTVESAKKLKIPRLVYYGMSNFAVTMSRVIFLEQTHFQGMFWQ</sequence>
<dbReference type="AlphaFoldDB" id="A0A699H415"/>
<dbReference type="EMBL" id="BKCJ010097619">
    <property type="protein sequence ID" value="GEX25134.1"/>
    <property type="molecule type" value="Genomic_DNA"/>
</dbReference>
<proteinExistence type="inferred from homology"/>
<name>A0A699H415_TANCI</name>
<dbReference type="PANTHER" id="PTHR48047:SF51">
    <property type="entry name" value="GLYCOSYLTRANSFERASE"/>
    <property type="match status" value="1"/>
</dbReference>
<comment type="caution">
    <text evidence="2">The sequence shown here is derived from an EMBL/GenBank/DDBJ whole genome shotgun (WGS) entry which is preliminary data.</text>
</comment>
<evidence type="ECO:0000313" key="2">
    <source>
        <dbReference type="EMBL" id="GEX25134.1"/>
    </source>
</evidence>
<evidence type="ECO:0000256" key="1">
    <source>
        <dbReference type="ARBA" id="ARBA00009995"/>
    </source>
</evidence>
<gene>
    <name evidence="2" type="ORF">Tci_297109</name>
</gene>
<reference evidence="2" key="1">
    <citation type="journal article" date="2019" name="Sci. Rep.">
        <title>Draft genome of Tanacetum cinerariifolium, the natural source of mosquito coil.</title>
        <authorList>
            <person name="Yamashiro T."/>
            <person name="Shiraishi A."/>
            <person name="Satake H."/>
            <person name="Nakayama K."/>
        </authorList>
    </citation>
    <scope>NUCLEOTIDE SEQUENCE</scope>
</reference>
<comment type="similarity">
    <text evidence="1">Belongs to the UDP-glycosyltransferase family.</text>
</comment>
<dbReference type="SUPFAM" id="SSF53756">
    <property type="entry name" value="UDP-Glycosyltransferase/glycogen phosphorylase"/>
    <property type="match status" value="1"/>
</dbReference>
<accession>A0A699H415</accession>
<organism evidence="2">
    <name type="scientific">Tanacetum cinerariifolium</name>
    <name type="common">Dalmatian daisy</name>
    <name type="synonym">Chrysanthemum cinerariifolium</name>
    <dbReference type="NCBI Taxonomy" id="118510"/>
    <lineage>
        <taxon>Eukaryota</taxon>
        <taxon>Viridiplantae</taxon>
        <taxon>Streptophyta</taxon>
        <taxon>Embryophyta</taxon>
        <taxon>Tracheophyta</taxon>
        <taxon>Spermatophyta</taxon>
        <taxon>Magnoliopsida</taxon>
        <taxon>eudicotyledons</taxon>
        <taxon>Gunneridae</taxon>
        <taxon>Pentapetalae</taxon>
        <taxon>asterids</taxon>
        <taxon>campanulids</taxon>
        <taxon>Asterales</taxon>
        <taxon>Asteraceae</taxon>
        <taxon>Asteroideae</taxon>
        <taxon>Anthemideae</taxon>
        <taxon>Anthemidinae</taxon>
        <taxon>Tanacetum</taxon>
    </lineage>
</organism>
<dbReference type="GO" id="GO:0035251">
    <property type="term" value="F:UDP-glucosyltransferase activity"/>
    <property type="evidence" value="ECO:0007669"/>
    <property type="project" value="TreeGrafter"/>
</dbReference>